<dbReference type="Proteomes" id="UP001353858">
    <property type="component" value="Unassembled WGS sequence"/>
</dbReference>
<dbReference type="AlphaFoldDB" id="A0AAN7S6G1"/>
<proteinExistence type="predicted"/>
<name>A0AAN7S6G1_9COLE</name>
<dbReference type="EMBL" id="JARPUR010000007">
    <property type="protein sequence ID" value="KAK4872941.1"/>
    <property type="molecule type" value="Genomic_DNA"/>
</dbReference>
<keyword evidence="2" id="KW-1185">Reference proteome</keyword>
<protein>
    <submittedName>
        <fullName evidence="1">Uncharacterized protein</fullName>
    </submittedName>
</protein>
<dbReference type="PANTHER" id="PTHR46114">
    <property type="entry name" value="APPLE DOMAIN-CONTAINING PROTEIN"/>
    <property type="match status" value="1"/>
</dbReference>
<accession>A0AAN7S6G1</accession>
<organism evidence="1 2">
    <name type="scientific">Aquatica leii</name>
    <dbReference type="NCBI Taxonomy" id="1421715"/>
    <lineage>
        <taxon>Eukaryota</taxon>
        <taxon>Metazoa</taxon>
        <taxon>Ecdysozoa</taxon>
        <taxon>Arthropoda</taxon>
        <taxon>Hexapoda</taxon>
        <taxon>Insecta</taxon>
        <taxon>Pterygota</taxon>
        <taxon>Neoptera</taxon>
        <taxon>Endopterygota</taxon>
        <taxon>Coleoptera</taxon>
        <taxon>Polyphaga</taxon>
        <taxon>Elateriformia</taxon>
        <taxon>Elateroidea</taxon>
        <taxon>Lampyridae</taxon>
        <taxon>Luciolinae</taxon>
        <taxon>Aquatica</taxon>
    </lineage>
</organism>
<evidence type="ECO:0000313" key="2">
    <source>
        <dbReference type="Proteomes" id="UP001353858"/>
    </source>
</evidence>
<reference evidence="2" key="1">
    <citation type="submission" date="2023-01" db="EMBL/GenBank/DDBJ databases">
        <title>Key to firefly adult light organ development and bioluminescence: homeobox transcription factors regulate luciferase expression and transportation to peroxisome.</title>
        <authorList>
            <person name="Fu X."/>
        </authorList>
    </citation>
    <scope>NUCLEOTIDE SEQUENCE [LARGE SCALE GENOMIC DNA]</scope>
</reference>
<dbReference type="PANTHER" id="PTHR46114:SF1">
    <property type="entry name" value="ZAD DOMAIN-CONTAINING PROTEIN"/>
    <property type="match status" value="1"/>
</dbReference>
<evidence type="ECO:0000313" key="1">
    <source>
        <dbReference type="EMBL" id="KAK4872941.1"/>
    </source>
</evidence>
<comment type="caution">
    <text evidence="1">The sequence shown here is derived from an EMBL/GenBank/DDBJ whole genome shotgun (WGS) entry which is preliminary data.</text>
</comment>
<sequence>MVWREPRCHFTDCYFCMTSTVGFSSKNKHTIQYPNIPSALRPVPRNDTLPIPEPLNTYTLEPEIDLKDSEPQPGASNDTFNDDEEYSADLKFLGNHKSEDYVAHVEELLLAYKDIGCNMSLKVHFLHSHLDFFPENLGAVSDEHGNGSIKTSLSWRRNFQGSGMQACWRSTAGF</sequence>
<gene>
    <name evidence="1" type="ORF">RN001_014970</name>
</gene>